<dbReference type="Proteomes" id="UP000571817">
    <property type="component" value="Unassembled WGS sequence"/>
</dbReference>
<proteinExistence type="predicted"/>
<name>A0A853DED9_9MICO</name>
<dbReference type="EMBL" id="JACCFW010000001">
    <property type="protein sequence ID" value="NYJ73434.1"/>
    <property type="molecule type" value="Genomic_DNA"/>
</dbReference>
<reference evidence="1 2" key="1">
    <citation type="submission" date="2020-07" db="EMBL/GenBank/DDBJ databases">
        <title>Sequencing the genomes of 1000 actinobacteria strains.</title>
        <authorList>
            <person name="Klenk H.-P."/>
        </authorList>
    </citation>
    <scope>NUCLEOTIDE SEQUENCE [LARGE SCALE GENOMIC DNA]</scope>
    <source>
        <strain evidence="1 2">DSM 29531</strain>
    </source>
</reference>
<gene>
    <name evidence="1" type="ORF">HNR15_000397</name>
</gene>
<keyword evidence="2" id="KW-1185">Reference proteome</keyword>
<dbReference type="AlphaFoldDB" id="A0A853DED9"/>
<comment type="caution">
    <text evidence="1">The sequence shown here is derived from an EMBL/GenBank/DDBJ whole genome shotgun (WGS) entry which is preliminary data.</text>
</comment>
<dbReference type="RefSeq" id="WP_179478709.1">
    <property type="nucleotide sequence ID" value="NZ_JACCFW010000001.1"/>
</dbReference>
<organism evidence="1 2">
    <name type="scientific">Allobranchiibius huperziae</name>
    <dbReference type="NCBI Taxonomy" id="1874116"/>
    <lineage>
        <taxon>Bacteria</taxon>
        <taxon>Bacillati</taxon>
        <taxon>Actinomycetota</taxon>
        <taxon>Actinomycetes</taxon>
        <taxon>Micrococcales</taxon>
        <taxon>Dermacoccaceae</taxon>
        <taxon>Allobranchiibius</taxon>
    </lineage>
</organism>
<accession>A0A853DED9</accession>
<evidence type="ECO:0000313" key="2">
    <source>
        <dbReference type="Proteomes" id="UP000571817"/>
    </source>
</evidence>
<protein>
    <submittedName>
        <fullName evidence="1">Uncharacterized protein</fullName>
    </submittedName>
</protein>
<sequence>MASTESAETGADASECGRMWPHVADHLARYLSMDPEWTLLYTGGLMWWPGPLPQRIQVIDEHPAPKSDEILLLEATTDLFYIPGDEELGSQVALTLNETFHFGSFYWSDDVVRASTTLAWTRGDEQMLGVLRQACLQQATRANQVALCYLGVPSAIAPESDAPFEHDGFVVCEQPHPGYGIRYEPDEILTIYAGLQTLAPEPDDLVERVAAARESSRIALQKEGFRSEHGPGAAEWLTRDDVDILIRPLHEPAQVAKYGTGLMLRVPVLHTSEPTSSIVLNSANVSAVLNSERGYSQLGPVAWDERFGIHVRVILDAAALTSSENLASLLTSVVLQVAAAAKALRPGSGG</sequence>
<evidence type="ECO:0000313" key="1">
    <source>
        <dbReference type="EMBL" id="NYJ73434.1"/>
    </source>
</evidence>